<dbReference type="EMBL" id="AFOJ01000005">
    <property type="protein sequence ID" value="EGM51673.1"/>
    <property type="molecule type" value="Genomic_DNA"/>
</dbReference>
<gene>
    <name evidence="1" type="ORF">LRU_01187</name>
</gene>
<sequence>MLGGILMRTFELRLNTRFGKFRQKLWLKYSYGKLKKE</sequence>
<reference evidence="1 2" key="1">
    <citation type="journal article" date="2011" name="J. Bacteriol.">
        <title>Genome Sequence of Lactobacillus ruminis SPM0211, Isolated from a Fecal Sample from a Healthy Korean.</title>
        <authorList>
            <person name="Lee S."/>
            <person name="Cho Y.J."/>
            <person name="Lee A.H."/>
            <person name="Chun J."/>
            <person name="Ha N.J."/>
            <person name="Ko G."/>
        </authorList>
    </citation>
    <scope>NUCLEOTIDE SEQUENCE [LARGE SCALE GENOMIC DNA]</scope>
    <source>
        <strain evidence="1 2">SPM0211</strain>
    </source>
</reference>
<dbReference type="Proteomes" id="UP000002971">
    <property type="component" value="Unassembled WGS sequence"/>
</dbReference>
<proteinExistence type="predicted"/>
<name>F7R058_9LACO</name>
<comment type="caution">
    <text evidence="1">The sequence shown here is derived from an EMBL/GenBank/DDBJ whole genome shotgun (WGS) entry which is preliminary data.</text>
</comment>
<protein>
    <submittedName>
        <fullName evidence="1">Uncharacterized protein</fullName>
    </submittedName>
</protein>
<organism evidence="1 2">
    <name type="scientific">Ligilactobacillus ruminis SPM0211</name>
    <dbReference type="NCBI Taxonomy" id="1040964"/>
    <lineage>
        <taxon>Bacteria</taxon>
        <taxon>Bacillati</taxon>
        <taxon>Bacillota</taxon>
        <taxon>Bacilli</taxon>
        <taxon>Lactobacillales</taxon>
        <taxon>Lactobacillaceae</taxon>
        <taxon>Ligilactobacillus</taxon>
    </lineage>
</organism>
<dbReference type="AlphaFoldDB" id="F7R058"/>
<accession>F7R058</accession>
<evidence type="ECO:0000313" key="1">
    <source>
        <dbReference type="EMBL" id="EGM51673.1"/>
    </source>
</evidence>
<evidence type="ECO:0000313" key="2">
    <source>
        <dbReference type="Proteomes" id="UP000002971"/>
    </source>
</evidence>